<dbReference type="AlphaFoldDB" id="A0A1H6D6M4"/>
<protein>
    <submittedName>
        <fullName evidence="2">Uncharacterized protein</fullName>
    </submittedName>
</protein>
<dbReference type="Proteomes" id="UP000236743">
    <property type="component" value="Unassembled WGS sequence"/>
</dbReference>
<feature type="transmembrane region" description="Helical" evidence="1">
    <location>
        <begin position="65"/>
        <end position="88"/>
    </location>
</feature>
<organism evidence="2 3">
    <name type="scientific">Bosea lathyri</name>
    <dbReference type="NCBI Taxonomy" id="1036778"/>
    <lineage>
        <taxon>Bacteria</taxon>
        <taxon>Pseudomonadati</taxon>
        <taxon>Pseudomonadota</taxon>
        <taxon>Alphaproteobacteria</taxon>
        <taxon>Hyphomicrobiales</taxon>
        <taxon>Boseaceae</taxon>
        <taxon>Bosea</taxon>
    </lineage>
</organism>
<dbReference type="EMBL" id="FNUY01000016">
    <property type="protein sequence ID" value="SEG80443.1"/>
    <property type="molecule type" value="Genomic_DNA"/>
</dbReference>
<feature type="transmembrane region" description="Helical" evidence="1">
    <location>
        <begin position="12"/>
        <end position="31"/>
    </location>
</feature>
<proteinExistence type="predicted"/>
<gene>
    <name evidence="2" type="ORF">SAMN04488115_11651</name>
</gene>
<keyword evidence="1" id="KW-1133">Transmembrane helix</keyword>
<keyword evidence="1" id="KW-0812">Transmembrane</keyword>
<dbReference type="OrthoDB" id="7356231at2"/>
<evidence type="ECO:0000313" key="3">
    <source>
        <dbReference type="Proteomes" id="UP000236743"/>
    </source>
</evidence>
<evidence type="ECO:0000256" key="1">
    <source>
        <dbReference type="SAM" id="Phobius"/>
    </source>
</evidence>
<dbReference type="RefSeq" id="WP_103875387.1">
    <property type="nucleotide sequence ID" value="NZ_FNUY01000016.1"/>
</dbReference>
<name>A0A1H6D6M4_9HYPH</name>
<sequence length="173" mass="19444">MPPPETSRERGLIARGLFFIVRSVLTVLIVLDEVARPLYRPLARWLAGLRIVARMEAAIARMPRALILLTLAIPFAIAEPLKIVGLVLMARDQVLAGLLVLGFAYLASFLIVERIYHAGRDKLLTYSWLAWSMGIIVRLREQALGWVRSSAAYGFAIQARDAARRWWHSLRAG</sequence>
<keyword evidence="1" id="KW-0472">Membrane</keyword>
<feature type="transmembrane region" description="Helical" evidence="1">
    <location>
        <begin position="94"/>
        <end position="112"/>
    </location>
</feature>
<evidence type="ECO:0000313" key="2">
    <source>
        <dbReference type="EMBL" id="SEG80443.1"/>
    </source>
</evidence>
<keyword evidence="3" id="KW-1185">Reference proteome</keyword>
<reference evidence="2 3" key="1">
    <citation type="submission" date="2016-10" db="EMBL/GenBank/DDBJ databases">
        <authorList>
            <person name="de Groot N.N."/>
        </authorList>
    </citation>
    <scope>NUCLEOTIDE SEQUENCE [LARGE SCALE GENOMIC DNA]</scope>
    <source>
        <strain evidence="2 3">DSM 26656</strain>
    </source>
</reference>
<accession>A0A1H6D6M4</accession>